<name>A0A6J1LJX7_DROHY</name>
<protein>
    <submittedName>
        <fullName evidence="3">Protein mitoshell isoform X1</fullName>
    </submittedName>
</protein>
<dbReference type="PANTHER" id="PTHR14596">
    <property type="entry name" value="ZINC FINGER PROTEIN"/>
    <property type="match status" value="1"/>
</dbReference>
<dbReference type="GO" id="GO:0042594">
    <property type="term" value="P:response to starvation"/>
    <property type="evidence" value="ECO:0007669"/>
    <property type="project" value="TreeGrafter"/>
</dbReference>
<dbReference type="SUPFAM" id="SSF101447">
    <property type="entry name" value="Formin homology 2 domain (FH2 domain)"/>
    <property type="match status" value="1"/>
</dbReference>
<feature type="compositionally biased region" description="Pro residues" evidence="1">
    <location>
        <begin position="82"/>
        <end position="104"/>
    </location>
</feature>
<evidence type="ECO:0000256" key="1">
    <source>
        <dbReference type="SAM" id="MobiDB-lite"/>
    </source>
</evidence>
<feature type="region of interest" description="Disordered" evidence="1">
    <location>
        <begin position="405"/>
        <end position="444"/>
    </location>
</feature>
<feature type="region of interest" description="Disordered" evidence="1">
    <location>
        <begin position="207"/>
        <end position="228"/>
    </location>
</feature>
<organism evidence="2 3">
    <name type="scientific">Drosophila hydei</name>
    <name type="common">Fruit fly</name>
    <dbReference type="NCBI Taxonomy" id="7224"/>
    <lineage>
        <taxon>Eukaryota</taxon>
        <taxon>Metazoa</taxon>
        <taxon>Ecdysozoa</taxon>
        <taxon>Arthropoda</taxon>
        <taxon>Hexapoda</taxon>
        <taxon>Insecta</taxon>
        <taxon>Pterygota</taxon>
        <taxon>Neoptera</taxon>
        <taxon>Endopterygota</taxon>
        <taxon>Diptera</taxon>
        <taxon>Brachycera</taxon>
        <taxon>Muscomorpha</taxon>
        <taxon>Ephydroidea</taxon>
        <taxon>Drosophilidae</taxon>
        <taxon>Drosophila</taxon>
    </lineage>
</organism>
<feature type="compositionally biased region" description="Low complexity" evidence="1">
    <location>
        <begin position="557"/>
        <end position="589"/>
    </location>
</feature>
<accession>A0A6J1LJX7</accession>
<dbReference type="GeneID" id="111596221"/>
<dbReference type="GO" id="GO:0005634">
    <property type="term" value="C:nucleus"/>
    <property type="evidence" value="ECO:0007669"/>
    <property type="project" value="TreeGrafter"/>
</dbReference>
<dbReference type="GO" id="GO:0000981">
    <property type="term" value="F:DNA-binding transcription factor activity, RNA polymerase II-specific"/>
    <property type="evidence" value="ECO:0007669"/>
    <property type="project" value="TreeGrafter"/>
</dbReference>
<dbReference type="RefSeq" id="XP_023166106.2">
    <property type="nucleotide sequence ID" value="XM_023310338.2"/>
</dbReference>
<dbReference type="KEGG" id="dhe:111596221"/>
<feature type="region of interest" description="Disordered" evidence="1">
    <location>
        <begin position="71"/>
        <end position="109"/>
    </location>
</feature>
<evidence type="ECO:0000313" key="3">
    <source>
        <dbReference type="RefSeq" id="XP_023166106.2"/>
    </source>
</evidence>
<dbReference type="CTD" id="34141"/>
<feature type="compositionally biased region" description="Low complexity" evidence="1">
    <location>
        <begin position="211"/>
        <end position="221"/>
    </location>
</feature>
<dbReference type="OrthoDB" id="1742084at2759"/>
<dbReference type="AlphaFoldDB" id="A0A6J1LJX7"/>
<keyword evidence="2" id="KW-1185">Reference proteome</keyword>
<gene>
    <name evidence="3" type="primary">LOC111596221</name>
</gene>
<proteinExistence type="predicted"/>
<feature type="region of interest" description="Disordered" evidence="1">
    <location>
        <begin position="531"/>
        <end position="591"/>
    </location>
</feature>
<feature type="compositionally biased region" description="Low complexity" evidence="1">
    <location>
        <begin position="405"/>
        <end position="433"/>
    </location>
</feature>
<evidence type="ECO:0000313" key="2">
    <source>
        <dbReference type="Proteomes" id="UP000504633"/>
    </source>
</evidence>
<reference evidence="3" key="1">
    <citation type="submission" date="2025-08" db="UniProtKB">
        <authorList>
            <consortium name="RefSeq"/>
        </authorList>
    </citation>
    <scope>IDENTIFICATION</scope>
    <source>
        <strain evidence="3">15085-1641.00</strain>
        <tissue evidence="3">Whole body</tissue>
    </source>
</reference>
<dbReference type="Proteomes" id="UP000504633">
    <property type="component" value="Unplaced"/>
</dbReference>
<sequence>MNSGYNAPLYHIPAMAVESLCQQSMYQQHTYVDRTRMAVTDVFVQEHVSQSSWTMSTPPMQIRPPVFIQTGRGPYMGSNAAPPAPPPPAAHPPPPPPPPPPPHHPSMHGRFTYMSMPGVQYYAASSASMNSYGQMYMQHSSAASANVGGMYVPHYHPAHLRPHHHTKDNACQTRSSVKRSCDATTQTDLIGDAPPIIKFKYQANLSDGSKESSNSRSSFESYGFPSIQQGDRRNSEVILPIQRLQDITRISLKGSDIAERLANAHRQRPCFKKMDTLCARLKQDLLRPDGVLPNINSQGIAWAVKDFIFVFTRIVNSWVILKGYVYNTPDGLNKIKDELPSGFMAAFDNWQISTLTIVEMIIKSFVNLDGMLQKQKNSFCKLDISNNCNGNGNCNSNGNGNSNGNNNGNGNSNSNSNGNGNCNDNSSDSNSSNKTLNGTDIPLPVNATVHLTNDTLRGPSAYSTPYNSMKSDHSIDHTVANSFNEATMQAQDAAPMDGRSKSDLNYLYTMIQDSEEAQRCVNANGTYLKTGTYTPLKKDANASPPPQNVPTIWKCNSQSSSARQQAQQQHQNQNQHQHPSQHQHQQQQQMPLEQLRPVHKCQTPKLKTAQCRHNDSKPYVTLMGREMSRRLYELSNRIMQLQNIDRFFQKQFTRNYYPYFFERCQHEFIDVRAIILKCESATYQHIYQAIHDMRRIIYLVRSDLKDHTNMDLRLYTALYERSINEMLAKTPYHPQQFEHITGEPGEKLFN</sequence>
<dbReference type="PANTHER" id="PTHR14596:SF72">
    <property type="entry name" value="ZINC FINGER PROTEIN MSN2-RELATED"/>
    <property type="match status" value="1"/>
</dbReference>
<dbReference type="GO" id="GO:0000987">
    <property type="term" value="F:cis-regulatory region sequence-specific DNA binding"/>
    <property type="evidence" value="ECO:0007669"/>
    <property type="project" value="TreeGrafter"/>
</dbReference>